<accession>A0A382G1V9</accession>
<evidence type="ECO:0000313" key="10">
    <source>
        <dbReference type="EMBL" id="SVB68775.1"/>
    </source>
</evidence>
<dbReference type="InterPro" id="IPR028923">
    <property type="entry name" value="SAICAR_synt/ADE2_N"/>
</dbReference>
<keyword evidence="5" id="KW-0658">Purine biosynthesis</keyword>
<dbReference type="EC" id="6.3.2.6" evidence="2"/>
<keyword evidence="3" id="KW-0436">Ligase</keyword>
<dbReference type="GO" id="GO:0005737">
    <property type="term" value="C:cytoplasm"/>
    <property type="evidence" value="ECO:0007669"/>
    <property type="project" value="TreeGrafter"/>
</dbReference>
<dbReference type="GO" id="GO:0006189">
    <property type="term" value="P:'de novo' IMP biosynthetic process"/>
    <property type="evidence" value="ECO:0007669"/>
    <property type="project" value="UniProtKB-UniPathway"/>
</dbReference>
<dbReference type="FunFam" id="3.30.200.20:FF:000199">
    <property type="entry name" value="Phosphoribosylaminoimidazole-succinocarboxamide synthase"/>
    <property type="match status" value="1"/>
</dbReference>
<dbReference type="AlphaFoldDB" id="A0A382G1V9"/>
<comment type="pathway">
    <text evidence="1">Purine metabolism; IMP biosynthesis via de novo pathway; 5-amino-1-(5-phospho-D-ribosyl)imidazole-4-carboxamide from 5-amino-1-(5-phospho-D-ribosyl)imidazole-4-carboxylate: step 1/2.</text>
</comment>
<dbReference type="GO" id="GO:0005524">
    <property type="term" value="F:ATP binding"/>
    <property type="evidence" value="ECO:0007669"/>
    <property type="project" value="UniProtKB-KW"/>
</dbReference>
<protein>
    <recommendedName>
        <fullName evidence="2">phosphoribosylaminoimidazolesuccinocarboxamide synthase</fullName>
        <ecNumber evidence="2">6.3.2.6</ecNumber>
    </recommendedName>
    <alternativeName>
        <fullName evidence="7">SAICAR synthetase</fullName>
    </alternativeName>
</protein>
<sequence>MNDANGAPLSGLCLTNAHFPELPGFYRGKVRDTYHLPDGRQVMIATDRQSAFDKVLAAVPYKGQVLNQTAKFWFEATQDICPNHVLSYPDPNVVIARHLEMMPIEMIVRDYMTGSTET</sequence>
<keyword evidence="4" id="KW-0547">Nucleotide-binding</keyword>
<evidence type="ECO:0000256" key="5">
    <source>
        <dbReference type="ARBA" id="ARBA00022755"/>
    </source>
</evidence>
<keyword evidence="6" id="KW-0067">ATP-binding</keyword>
<evidence type="ECO:0000256" key="1">
    <source>
        <dbReference type="ARBA" id="ARBA00004672"/>
    </source>
</evidence>
<evidence type="ECO:0000256" key="6">
    <source>
        <dbReference type="ARBA" id="ARBA00022840"/>
    </source>
</evidence>
<proteinExistence type="predicted"/>
<evidence type="ECO:0000256" key="8">
    <source>
        <dbReference type="ARBA" id="ARBA00048475"/>
    </source>
</evidence>
<name>A0A382G1V9_9ZZZZ</name>
<reference evidence="10" key="1">
    <citation type="submission" date="2018-05" db="EMBL/GenBank/DDBJ databases">
        <authorList>
            <person name="Lanie J.A."/>
            <person name="Ng W.-L."/>
            <person name="Kazmierczak K.M."/>
            <person name="Andrzejewski T.M."/>
            <person name="Davidsen T.M."/>
            <person name="Wayne K.J."/>
            <person name="Tettelin H."/>
            <person name="Glass J.I."/>
            <person name="Rusch D."/>
            <person name="Podicherti R."/>
            <person name="Tsui H.-C.T."/>
            <person name="Winkler M.E."/>
        </authorList>
    </citation>
    <scope>NUCLEOTIDE SEQUENCE</scope>
</reference>
<dbReference type="Gene3D" id="3.30.200.20">
    <property type="entry name" value="Phosphorylase Kinase, domain 1"/>
    <property type="match status" value="1"/>
</dbReference>
<evidence type="ECO:0000256" key="3">
    <source>
        <dbReference type="ARBA" id="ARBA00022598"/>
    </source>
</evidence>
<evidence type="ECO:0000256" key="2">
    <source>
        <dbReference type="ARBA" id="ARBA00012217"/>
    </source>
</evidence>
<dbReference type="Pfam" id="PF01259">
    <property type="entry name" value="SAICAR_synt"/>
    <property type="match status" value="1"/>
</dbReference>
<organism evidence="10">
    <name type="scientific">marine metagenome</name>
    <dbReference type="NCBI Taxonomy" id="408172"/>
    <lineage>
        <taxon>unclassified sequences</taxon>
        <taxon>metagenomes</taxon>
        <taxon>ecological metagenomes</taxon>
    </lineage>
</organism>
<dbReference type="GO" id="GO:0004639">
    <property type="term" value="F:phosphoribosylaminoimidazolesuccinocarboxamide synthase activity"/>
    <property type="evidence" value="ECO:0007669"/>
    <property type="project" value="UniProtKB-EC"/>
</dbReference>
<dbReference type="PANTHER" id="PTHR43700:SF1">
    <property type="entry name" value="PHOSPHORIBOSYLAMINOIMIDAZOLE-SUCCINOCARBOXAMIDE SYNTHASE"/>
    <property type="match status" value="1"/>
</dbReference>
<evidence type="ECO:0000256" key="7">
    <source>
        <dbReference type="ARBA" id="ARBA00030409"/>
    </source>
</evidence>
<evidence type="ECO:0000256" key="4">
    <source>
        <dbReference type="ARBA" id="ARBA00022741"/>
    </source>
</evidence>
<gene>
    <name evidence="10" type="ORF">METZ01_LOCUS221629</name>
</gene>
<feature type="domain" description="SAICAR synthetase/ADE2 N-terminal" evidence="9">
    <location>
        <begin position="25"/>
        <end position="116"/>
    </location>
</feature>
<dbReference type="UniPathway" id="UPA00074">
    <property type="reaction ID" value="UER00131"/>
</dbReference>
<dbReference type="SUPFAM" id="SSF56104">
    <property type="entry name" value="SAICAR synthase-like"/>
    <property type="match status" value="1"/>
</dbReference>
<feature type="non-terminal residue" evidence="10">
    <location>
        <position position="118"/>
    </location>
</feature>
<comment type="catalytic activity">
    <reaction evidence="8">
        <text>5-amino-1-(5-phospho-D-ribosyl)imidazole-4-carboxylate + L-aspartate + ATP = (2S)-2-[5-amino-1-(5-phospho-beta-D-ribosyl)imidazole-4-carboxamido]succinate + ADP + phosphate + 2 H(+)</text>
        <dbReference type="Rhea" id="RHEA:22628"/>
        <dbReference type="ChEBI" id="CHEBI:15378"/>
        <dbReference type="ChEBI" id="CHEBI:29991"/>
        <dbReference type="ChEBI" id="CHEBI:30616"/>
        <dbReference type="ChEBI" id="CHEBI:43474"/>
        <dbReference type="ChEBI" id="CHEBI:58443"/>
        <dbReference type="ChEBI" id="CHEBI:77657"/>
        <dbReference type="ChEBI" id="CHEBI:456216"/>
        <dbReference type="EC" id="6.3.2.6"/>
    </reaction>
</comment>
<evidence type="ECO:0000259" key="9">
    <source>
        <dbReference type="Pfam" id="PF01259"/>
    </source>
</evidence>
<dbReference type="PANTHER" id="PTHR43700">
    <property type="entry name" value="PHOSPHORIBOSYLAMINOIMIDAZOLE-SUCCINOCARBOXAMIDE SYNTHASE"/>
    <property type="match status" value="1"/>
</dbReference>
<dbReference type="EMBL" id="UINC01052903">
    <property type="protein sequence ID" value="SVB68775.1"/>
    <property type="molecule type" value="Genomic_DNA"/>
</dbReference>